<keyword evidence="6 12" id="KW-0812">Transmembrane</keyword>
<feature type="compositionally biased region" description="Low complexity" evidence="11">
    <location>
        <begin position="25"/>
        <end position="36"/>
    </location>
</feature>
<evidence type="ECO:0000256" key="1">
    <source>
        <dbReference type="ARBA" id="ARBA00004477"/>
    </source>
</evidence>
<evidence type="ECO:0000256" key="11">
    <source>
        <dbReference type="SAM" id="MobiDB-lite"/>
    </source>
</evidence>
<evidence type="ECO:0000256" key="12">
    <source>
        <dbReference type="SAM" id="Phobius"/>
    </source>
</evidence>
<keyword evidence="8 12" id="KW-1133">Transmembrane helix</keyword>
<dbReference type="InterPro" id="IPR004299">
    <property type="entry name" value="MBOAT_fam"/>
</dbReference>
<evidence type="ECO:0000256" key="5">
    <source>
        <dbReference type="ARBA" id="ARBA00022679"/>
    </source>
</evidence>
<dbReference type="AlphaFoldDB" id="A0A0P7V6Y6"/>
<feature type="transmembrane region" description="Helical" evidence="12">
    <location>
        <begin position="290"/>
        <end position="308"/>
    </location>
</feature>
<organism evidence="13 14">
    <name type="scientific">Scleropages formosus</name>
    <name type="common">Asian bonytongue</name>
    <name type="synonym">Osteoglossum formosum</name>
    <dbReference type="NCBI Taxonomy" id="113540"/>
    <lineage>
        <taxon>Eukaryota</taxon>
        <taxon>Metazoa</taxon>
        <taxon>Chordata</taxon>
        <taxon>Craniata</taxon>
        <taxon>Vertebrata</taxon>
        <taxon>Euteleostomi</taxon>
        <taxon>Actinopterygii</taxon>
        <taxon>Neopterygii</taxon>
        <taxon>Teleostei</taxon>
        <taxon>Osteoglossocephala</taxon>
        <taxon>Osteoglossomorpha</taxon>
        <taxon>Osteoglossiformes</taxon>
        <taxon>Osteoglossidae</taxon>
        <taxon>Scleropages</taxon>
    </lineage>
</organism>
<reference evidence="13 14" key="1">
    <citation type="submission" date="2015-08" db="EMBL/GenBank/DDBJ databases">
        <title>The genome of the Asian arowana (Scleropages formosus).</title>
        <authorList>
            <person name="Tan M.H."/>
            <person name="Gan H.M."/>
            <person name="Croft L.J."/>
            <person name="Austin C.M."/>
        </authorList>
    </citation>
    <scope>NUCLEOTIDE SEQUENCE [LARGE SCALE GENOMIC DNA]</scope>
    <source>
        <strain evidence="13">Aro1</strain>
    </source>
</reference>
<comment type="subcellular location">
    <subcellularLocation>
        <location evidence="1">Endoplasmic reticulum membrane</location>
        <topology evidence="1">Multi-pass membrane protein</topology>
    </subcellularLocation>
</comment>
<accession>A0A0P7V6Y6</accession>
<dbReference type="EC" id="2.3.1.20" evidence="4"/>
<dbReference type="InterPro" id="IPR014371">
    <property type="entry name" value="Oat_ACAT_DAG_ARE"/>
</dbReference>
<feature type="transmembrane region" description="Helical" evidence="12">
    <location>
        <begin position="315"/>
        <end position="336"/>
    </location>
</feature>
<evidence type="ECO:0000256" key="7">
    <source>
        <dbReference type="ARBA" id="ARBA00022824"/>
    </source>
</evidence>
<feature type="transmembrane region" description="Helical" evidence="12">
    <location>
        <begin position="342"/>
        <end position="360"/>
    </location>
</feature>
<comment type="similarity">
    <text evidence="3">Belongs to the membrane-bound acyltransferase family. Sterol o-acyltransferase subfamily.</text>
</comment>
<feature type="transmembrane region" description="Helical" evidence="12">
    <location>
        <begin position="213"/>
        <end position="233"/>
    </location>
</feature>
<evidence type="ECO:0000313" key="13">
    <source>
        <dbReference type="EMBL" id="KPP77906.1"/>
    </source>
</evidence>
<evidence type="ECO:0000256" key="9">
    <source>
        <dbReference type="ARBA" id="ARBA00023136"/>
    </source>
</evidence>
<gene>
    <name evidence="13" type="ORF">Z043_102632</name>
</gene>
<evidence type="ECO:0000313" key="14">
    <source>
        <dbReference type="Proteomes" id="UP000034805"/>
    </source>
</evidence>
<evidence type="ECO:0000256" key="2">
    <source>
        <dbReference type="ARBA" id="ARBA00005189"/>
    </source>
</evidence>
<proteinExistence type="inferred from homology"/>
<protein>
    <recommendedName>
        <fullName evidence="4">diacylglycerol O-acyltransferase</fullName>
        <ecNumber evidence="4">2.3.1.20</ecNumber>
    </recommendedName>
</protein>
<evidence type="ECO:0000256" key="8">
    <source>
        <dbReference type="ARBA" id="ARBA00022989"/>
    </source>
</evidence>
<evidence type="ECO:0000256" key="10">
    <source>
        <dbReference type="ARBA" id="ARBA00023315"/>
    </source>
</evidence>
<sequence length="376" mass="43690">MSAGSPTPPSRDSFCVARPERGDQGSAWSGTGTGADTDTDPDSDVDMDMFWYRVPATLSLSQSDSLLSSDSRFTDYRGILNWIIILLTAAEYRTSKNLKANTSNMFPIIALLLERCQDKLENEQLVPVLTHDLCFVPDLYYFLLAPTLCYQWDFPRTSSIRINFLLQRVLEMVMLTQLMVGIVQQWIGPIFQRSASPFSNMDVTTRIEHMVELVAPSHFLWLILFFLFSHSWLNFSGELLCFGDRHFYGDWWNAETLRSFWRKWSVPFHKWTYRHLYRPLMKKKVAPQQAEVLIFLLSAAVFEYVFAMSLRTCRFWIFSIMILELLVAVFLGHYFTGNYGNGLVWLCLLLGPPLAVMCYFHDYYMSHHGQPPWTLY</sequence>
<keyword evidence="10" id="KW-0012">Acyltransferase</keyword>
<comment type="pathway">
    <text evidence="2">Lipid metabolism.</text>
</comment>
<dbReference type="GO" id="GO:0005789">
    <property type="term" value="C:endoplasmic reticulum membrane"/>
    <property type="evidence" value="ECO:0007669"/>
    <property type="project" value="UniProtKB-SubCell"/>
</dbReference>
<feature type="region of interest" description="Disordered" evidence="11">
    <location>
        <begin position="1"/>
        <end position="42"/>
    </location>
</feature>
<dbReference type="Proteomes" id="UP000034805">
    <property type="component" value="Unassembled WGS sequence"/>
</dbReference>
<dbReference type="Pfam" id="PF03062">
    <property type="entry name" value="MBOAT"/>
    <property type="match status" value="1"/>
</dbReference>
<evidence type="ECO:0000256" key="4">
    <source>
        <dbReference type="ARBA" id="ARBA00013244"/>
    </source>
</evidence>
<dbReference type="PANTHER" id="PTHR10408">
    <property type="entry name" value="STEROL O-ACYLTRANSFERASE"/>
    <property type="match status" value="1"/>
</dbReference>
<evidence type="ECO:0000256" key="3">
    <source>
        <dbReference type="ARBA" id="ARBA00009010"/>
    </source>
</evidence>
<keyword evidence="9 12" id="KW-0472">Membrane</keyword>
<name>A0A0P7V6Y6_SCLFO</name>
<keyword evidence="5" id="KW-0808">Transferase</keyword>
<keyword evidence="7" id="KW-0256">Endoplasmic reticulum</keyword>
<comment type="caution">
    <text evidence="13">The sequence shown here is derived from an EMBL/GenBank/DDBJ whole genome shotgun (WGS) entry which is preliminary data.</text>
</comment>
<evidence type="ECO:0000256" key="6">
    <source>
        <dbReference type="ARBA" id="ARBA00022692"/>
    </source>
</evidence>
<dbReference type="GO" id="GO:0019432">
    <property type="term" value="P:triglyceride biosynthetic process"/>
    <property type="evidence" value="ECO:0007669"/>
    <property type="project" value="TreeGrafter"/>
</dbReference>
<dbReference type="PANTHER" id="PTHR10408:SF7">
    <property type="entry name" value="DIACYLGLYCEROL O-ACYLTRANSFERASE 1"/>
    <property type="match status" value="1"/>
</dbReference>
<dbReference type="EMBL" id="JARO02000623">
    <property type="protein sequence ID" value="KPP77906.1"/>
    <property type="molecule type" value="Genomic_DNA"/>
</dbReference>
<dbReference type="GO" id="GO:0004144">
    <property type="term" value="F:diacylglycerol O-acyltransferase activity"/>
    <property type="evidence" value="ECO:0007669"/>
    <property type="project" value="UniProtKB-EC"/>
</dbReference>